<organism evidence="3">
    <name type="scientific">Aphanomyces astaci</name>
    <name type="common">Crayfish plague agent</name>
    <dbReference type="NCBI Taxonomy" id="112090"/>
    <lineage>
        <taxon>Eukaryota</taxon>
        <taxon>Sar</taxon>
        <taxon>Stramenopiles</taxon>
        <taxon>Oomycota</taxon>
        <taxon>Saprolegniomycetes</taxon>
        <taxon>Saprolegniales</taxon>
        <taxon>Verrucalvaceae</taxon>
        <taxon>Aphanomyces</taxon>
    </lineage>
</organism>
<sequence length="570" mass="66031">MTGSSALSVADSHTTRASLRTLDKERIRQKALQMKMKEKLRLSMCVRIQKLSKKTPPVAQKLSVEILAHLNQHGLSTQLSDNDLQDLVHKLSHAKAHSDTDKQPTSSAQQAAALSGIEENLGDKHNTNRKGTRNTPPSSKSRTVSAADAGESSYLTEAQIQQRSVGFVLPPKKSPTKHKQGDIWNDLVQYQGLVEAQEAQAKRVQKEVKKSQWSSELEAQIAAKQQRQLEHSVEDGKYFEESMKTLERLNDLEAEKDRRRIERAKAQNLIQEEQRQYKLKKRQDELNARRDAEIRMAETISRQKKEEEAKEIARKEAEMKKMAKVLLENAELLDKKKQLKMADRELELKLADDYIRMEERKEALRQKGLEDLSMRIQAKMKYFDDTSKAEMDIKNKEDELRVLRYQADYEAKQMALEAKKKHDAAARNADQQAYLKAQMKLKKERESREKDEYNKQADMWRIERETNEKRERMVQQQRANKNQMQQHWLKQQIEAKEQQLLQADHTNLEVQINQSLLQKVLEMKKGGGGGSSSSNVVVKTRQRSRELHDVERRTDSTKLKDPRLKPASRK</sequence>
<evidence type="ECO:0000256" key="1">
    <source>
        <dbReference type="SAM" id="Coils"/>
    </source>
</evidence>
<evidence type="ECO:0008006" key="4">
    <source>
        <dbReference type="Google" id="ProtNLM"/>
    </source>
</evidence>
<dbReference type="VEuPathDB" id="FungiDB:H257_06460"/>
<protein>
    <recommendedName>
        <fullName evidence="4">Trichohyalin-plectin-homology domain-containing protein</fullName>
    </recommendedName>
</protein>
<feature type="compositionally biased region" description="Polar residues" evidence="2">
    <location>
        <begin position="133"/>
        <end position="144"/>
    </location>
</feature>
<reference evidence="3" key="1">
    <citation type="submission" date="2013-12" db="EMBL/GenBank/DDBJ databases">
        <title>The Genome Sequence of Aphanomyces astaci APO3.</title>
        <authorList>
            <consortium name="The Broad Institute Genomics Platform"/>
            <person name="Russ C."/>
            <person name="Tyler B."/>
            <person name="van West P."/>
            <person name="Dieguez-Uribeondo J."/>
            <person name="Young S.K."/>
            <person name="Zeng Q."/>
            <person name="Gargeya S."/>
            <person name="Fitzgerald M."/>
            <person name="Abouelleil A."/>
            <person name="Alvarado L."/>
            <person name="Chapman S.B."/>
            <person name="Gainer-Dewar J."/>
            <person name="Goldberg J."/>
            <person name="Griggs A."/>
            <person name="Gujja S."/>
            <person name="Hansen M."/>
            <person name="Howarth C."/>
            <person name="Imamovic A."/>
            <person name="Ireland A."/>
            <person name="Larimer J."/>
            <person name="McCowan C."/>
            <person name="Murphy C."/>
            <person name="Pearson M."/>
            <person name="Poon T.W."/>
            <person name="Priest M."/>
            <person name="Roberts A."/>
            <person name="Saif S."/>
            <person name="Shea T."/>
            <person name="Sykes S."/>
            <person name="Wortman J."/>
            <person name="Nusbaum C."/>
            <person name="Birren B."/>
        </authorList>
    </citation>
    <scope>NUCLEOTIDE SEQUENCE [LARGE SCALE GENOMIC DNA]</scope>
    <source>
        <strain evidence="3">APO3</strain>
    </source>
</reference>
<proteinExistence type="predicted"/>
<feature type="region of interest" description="Disordered" evidence="2">
    <location>
        <begin position="118"/>
        <end position="150"/>
    </location>
</feature>
<evidence type="ECO:0000256" key="2">
    <source>
        <dbReference type="SAM" id="MobiDB-lite"/>
    </source>
</evidence>
<feature type="coiled-coil region" evidence="1">
    <location>
        <begin position="249"/>
        <end position="349"/>
    </location>
</feature>
<feature type="coiled-coil region" evidence="1">
    <location>
        <begin position="436"/>
        <end position="463"/>
    </location>
</feature>
<dbReference type="RefSeq" id="XP_009829979.1">
    <property type="nucleotide sequence ID" value="XM_009831677.1"/>
</dbReference>
<feature type="compositionally biased region" description="Polar residues" evidence="2">
    <location>
        <begin position="103"/>
        <end position="112"/>
    </location>
</feature>
<gene>
    <name evidence="3" type="ORF">H257_06460</name>
</gene>
<dbReference type="GeneID" id="20808456"/>
<accession>W4GK55</accession>
<feature type="region of interest" description="Disordered" evidence="2">
    <location>
        <begin position="93"/>
        <end position="112"/>
    </location>
</feature>
<name>W4GK55_APHAT</name>
<feature type="compositionally biased region" description="Basic and acidic residues" evidence="2">
    <location>
        <begin position="543"/>
        <end position="564"/>
    </location>
</feature>
<feature type="region of interest" description="Disordered" evidence="2">
    <location>
        <begin position="523"/>
        <end position="570"/>
    </location>
</feature>
<dbReference type="OrthoDB" id="74362at2759"/>
<evidence type="ECO:0000313" key="3">
    <source>
        <dbReference type="EMBL" id="ETV80055.1"/>
    </source>
</evidence>
<keyword evidence="1" id="KW-0175">Coiled coil</keyword>
<dbReference type="AlphaFoldDB" id="W4GK55"/>
<dbReference type="EMBL" id="KI913126">
    <property type="protein sequence ID" value="ETV80055.1"/>
    <property type="molecule type" value="Genomic_DNA"/>
</dbReference>